<geneLocation type="plasmid" evidence="1">
    <name>pGV1512</name>
</geneLocation>
<accession>A0A1J0AJP5</accession>
<reference evidence="1" key="1">
    <citation type="submission" date="2016-08" db="EMBL/GenBank/DDBJ databases">
        <title>V. crassostreae, an oyster benign colonizer that turned into a pathogen after being invaded by a plasmid.</title>
        <authorList>
            <person name="Bruto M."/>
            <person name="James A."/>
            <person name="Petton B."/>
            <person name="Labreuche Y."/>
            <person name="Chenivesse S."/>
            <person name="Alunno-Bruscia M."/>
            <person name="Polz M.F."/>
            <person name="Le Roux F."/>
        </authorList>
    </citation>
    <scope>NUCLEOTIDE SEQUENCE</scope>
    <source>
        <strain evidence="1">J5-20</strain>
        <plasmid evidence="1">pGV1512</plasmid>
    </source>
</reference>
<dbReference type="EMBL" id="KX765275">
    <property type="protein sequence ID" value="APB61956.1"/>
    <property type="molecule type" value="Genomic_DNA"/>
</dbReference>
<name>A0A1J0AJP5_9VIBR</name>
<keyword evidence="1" id="KW-0614">Plasmid</keyword>
<organism evidence="1">
    <name type="scientific">Vibrio crassostreae</name>
    <dbReference type="NCBI Taxonomy" id="246167"/>
    <lineage>
        <taxon>Bacteria</taxon>
        <taxon>Pseudomonadati</taxon>
        <taxon>Pseudomonadota</taxon>
        <taxon>Gammaproteobacteria</taxon>
        <taxon>Vibrionales</taxon>
        <taxon>Vibrionaceae</taxon>
        <taxon>Vibrio</taxon>
    </lineage>
</organism>
<sequence length="45" mass="5511">MFQSQSPYQQESHHDSYYQLNFDLTSVEPYFFNPIRRPIIFINVI</sequence>
<proteinExistence type="predicted"/>
<dbReference type="AlphaFoldDB" id="A0A1J0AJP5"/>
<evidence type="ECO:0000313" key="1">
    <source>
        <dbReference type="EMBL" id="APB61956.1"/>
    </source>
</evidence>
<protein>
    <submittedName>
        <fullName evidence="1">Uncharacterized protein</fullName>
    </submittedName>
</protein>